<dbReference type="EMBL" id="PYVU01000012">
    <property type="protein sequence ID" value="PTB97498.1"/>
    <property type="molecule type" value="Genomic_DNA"/>
</dbReference>
<name>A0A2T4DUU7_9BACT</name>
<gene>
    <name evidence="2" type="ORF">C9994_02575</name>
</gene>
<comment type="caution">
    <text evidence="2">The sequence shown here is derived from an EMBL/GenBank/DDBJ whole genome shotgun (WGS) entry which is preliminary data.</text>
</comment>
<evidence type="ECO:0000256" key="1">
    <source>
        <dbReference type="SAM" id="Coils"/>
    </source>
</evidence>
<sequence length="82" mass="9523">MVDKKEEGFRLELEKAQNEIKSLKANYEFQISSLKEEVSFLKEKLDAQQDMLNMAVDYANKLGKSLKNLKKRVESGNFQSIH</sequence>
<proteinExistence type="predicted"/>
<dbReference type="AlphaFoldDB" id="A0A2T4DUU7"/>
<protein>
    <submittedName>
        <fullName evidence="2">Uncharacterized protein</fullName>
    </submittedName>
</protein>
<dbReference type="Proteomes" id="UP000240608">
    <property type="component" value="Unassembled WGS sequence"/>
</dbReference>
<evidence type="ECO:0000313" key="2">
    <source>
        <dbReference type="EMBL" id="PTB97498.1"/>
    </source>
</evidence>
<keyword evidence="1" id="KW-0175">Coiled coil</keyword>
<accession>A0A2T4DUU7</accession>
<dbReference type="Gene3D" id="1.20.5.1700">
    <property type="match status" value="1"/>
</dbReference>
<feature type="coiled-coil region" evidence="1">
    <location>
        <begin position="6"/>
        <end position="51"/>
    </location>
</feature>
<organism evidence="2 3">
    <name type="scientific">Marivirga lumbricoides</name>
    <dbReference type="NCBI Taxonomy" id="1046115"/>
    <lineage>
        <taxon>Bacteria</taxon>
        <taxon>Pseudomonadati</taxon>
        <taxon>Bacteroidota</taxon>
        <taxon>Cytophagia</taxon>
        <taxon>Cytophagales</taxon>
        <taxon>Marivirgaceae</taxon>
        <taxon>Marivirga</taxon>
    </lineage>
</organism>
<reference evidence="2 3" key="1">
    <citation type="submission" date="2018-03" db="EMBL/GenBank/DDBJ databases">
        <title>Cross-interface Injection: A General Nanoliter Liquid Handling Method Applied to Single Cells Genome Amplification Automated Nanoliter Liquid Handling Applied to Single Cell Multiple Displacement Amplification.</title>
        <authorList>
            <person name="Yun J."/>
            <person name="Xu P."/>
            <person name="Xu J."/>
            <person name="Dai X."/>
            <person name="Wang Y."/>
            <person name="Zheng X."/>
            <person name="Cao C."/>
            <person name="Yi Q."/>
            <person name="Zhu Y."/>
            <person name="Wang L."/>
            <person name="Dong Z."/>
            <person name="Huang Y."/>
            <person name="Huang L."/>
            <person name="Du W."/>
        </authorList>
    </citation>
    <scope>NUCLEOTIDE SEQUENCE [LARGE SCALE GENOMIC DNA]</scope>
    <source>
        <strain evidence="2 3">Z-D1-2</strain>
    </source>
</reference>
<evidence type="ECO:0000313" key="3">
    <source>
        <dbReference type="Proteomes" id="UP000240608"/>
    </source>
</evidence>